<dbReference type="Proteomes" id="UP000027647">
    <property type="component" value="Unassembled WGS sequence"/>
</dbReference>
<dbReference type="SUPFAM" id="SSF51735">
    <property type="entry name" value="NAD(P)-binding Rossmann-fold domains"/>
    <property type="match status" value="1"/>
</dbReference>
<dbReference type="EMBL" id="JMIW01000009">
    <property type="protein sequence ID" value="KEO88628.1"/>
    <property type="molecule type" value="Genomic_DNA"/>
</dbReference>
<evidence type="ECO:0000259" key="7">
    <source>
        <dbReference type="Pfam" id="PF04321"/>
    </source>
</evidence>
<dbReference type="EC" id="1.1.1.133" evidence="3 6"/>
<dbReference type="CDD" id="cd05254">
    <property type="entry name" value="dTDP_HR_like_SDR_e"/>
    <property type="match status" value="1"/>
</dbReference>
<dbReference type="Gene3D" id="3.40.50.720">
    <property type="entry name" value="NAD(P)-binding Rossmann-like Domain"/>
    <property type="match status" value="1"/>
</dbReference>
<dbReference type="GO" id="GO:0008831">
    <property type="term" value="F:dTDP-4-dehydrorhamnose reductase activity"/>
    <property type="evidence" value="ECO:0007669"/>
    <property type="project" value="UniProtKB-EC"/>
</dbReference>
<comment type="catalytic activity">
    <reaction evidence="5 6">
        <text>dTDP-beta-L-rhamnose + NADP(+) = dTDP-4-dehydro-beta-L-rhamnose + NADPH + H(+)</text>
        <dbReference type="Rhea" id="RHEA:21796"/>
        <dbReference type="ChEBI" id="CHEBI:15378"/>
        <dbReference type="ChEBI" id="CHEBI:57510"/>
        <dbReference type="ChEBI" id="CHEBI:57783"/>
        <dbReference type="ChEBI" id="CHEBI:58349"/>
        <dbReference type="ChEBI" id="CHEBI:62830"/>
        <dbReference type="EC" id="1.1.1.133"/>
    </reaction>
</comment>
<dbReference type="RefSeq" id="WP_034962189.1">
    <property type="nucleotide sequence ID" value="NZ_JMIW01000009.1"/>
</dbReference>
<sequence length="285" mass="30454">MRVLITGAGGQLGRALQATAPGTVEISAIDVDDVDLTDAAMLTARLAVEAPEIIINAAAYTAVDRAEEEEDLALAINSDAVAIMVEAMEQSGGKLVHVSTDFVFDGTSSQAYQPDDARAPISAYGRTKAAGEDHLRDQDILVRTAWVYAAGGANFVRTMIRLMKERDELGVVADQIGAPTWATGLATTIWGLIEKGAAGTFHHSDAGEISWYDFAVAIAEEAQQIGLIERIPTIKPITTSDYPTPATRPAFSVLDSSTTRTVLGDTHTPWRENLRAMLKEEKALG</sequence>
<evidence type="ECO:0000256" key="3">
    <source>
        <dbReference type="ARBA" id="ARBA00012929"/>
    </source>
</evidence>
<reference evidence="8 9" key="1">
    <citation type="submission" date="2014-04" db="EMBL/GenBank/DDBJ databases">
        <title>A comprehensive comparison of genomes of Erythrobacter spp. strains.</title>
        <authorList>
            <person name="Zheng Q."/>
        </authorList>
    </citation>
    <scope>NUCLEOTIDE SEQUENCE [LARGE SCALE GENOMIC DNA]</scope>
    <source>
        <strain evidence="8 9">DSM 6997</strain>
    </source>
</reference>
<dbReference type="GO" id="GO:0005829">
    <property type="term" value="C:cytosol"/>
    <property type="evidence" value="ECO:0007669"/>
    <property type="project" value="TreeGrafter"/>
</dbReference>
<evidence type="ECO:0000256" key="4">
    <source>
        <dbReference type="ARBA" id="ARBA00017099"/>
    </source>
</evidence>
<comment type="function">
    <text evidence="6">Catalyzes the reduction of dTDP-6-deoxy-L-lyxo-4-hexulose to yield dTDP-L-rhamnose.</text>
</comment>
<comment type="caution">
    <text evidence="8">The sequence shown here is derived from an EMBL/GenBank/DDBJ whole genome shotgun (WGS) entry which is preliminary data.</text>
</comment>
<comment type="similarity">
    <text evidence="2 6">Belongs to the dTDP-4-dehydrorhamnose reductase family.</text>
</comment>
<dbReference type="AlphaFoldDB" id="A0A074M9Z4"/>
<keyword evidence="6" id="KW-0560">Oxidoreductase</keyword>
<evidence type="ECO:0000256" key="6">
    <source>
        <dbReference type="RuleBase" id="RU364082"/>
    </source>
</evidence>
<dbReference type="eggNOG" id="COG1091">
    <property type="taxonomic scope" value="Bacteria"/>
</dbReference>
<comment type="cofactor">
    <cofactor evidence="6">
        <name>Mg(2+)</name>
        <dbReference type="ChEBI" id="CHEBI:18420"/>
    </cofactor>
    <text evidence="6">Binds 1 Mg(2+) ion per monomer.</text>
</comment>
<keyword evidence="9" id="KW-1185">Reference proteome</keyword>
<feature type="domain" description="RmlD-like substrate binding" evidence="7">
    <location>
        <begin position="1"/>
        <end position="281"/>
    </location>
</feature>
<dbReference type="InterPro" id="IPR036291">
    <property type="entry name" value="NAD(P)-bd_dom_sf"/>
</dbReference>
<organism evidence="8 9">
    <name type="scientific">Erythrobacter longus</name>
    <dbReference type="NCBI Taxonomy" id="1044"/>
    <lineage>
        <taxon>Bacteria</taxon>
        <taxon>Pseudomonadati</taxon>
        <taxon>Pseudomonadota</taxon>
        <taxon>Alphaproteobacteria</taxon>
        <taxon>Sphingomonadales</taxon>
        <taxon>Erythrobacteraceae</taxon>
        <taxon>Erythrobacter/Porphyrobacter group</taxon>
        <taxon>Erythrobacter</taxon>
    </lineage>
</organism>
<dbReference type="UniPathway" id="UPA00124"/>
<evidence type="ECO:0000256" key="2">
    <source>
        <dbReference type="ARBA" id="ARBA00010944"/>
    </source>
</evidence>
<dbReference type="STRING" id="1044.EH31_16870"/>
<dbReference type="Pfam" id="PF04321">
    <property type="entry name" value="RmlD_sub_bind"/>
    <property type="match status" value="1"/>
</dbReference>
<comment type="pathway">
    <text evidence="1 6">Carbohydrate biosynthesis; dTDP-L-rhamnose biosynthesis.</text>
</comment>
<dbReference type="GO" id="GO:0019305">
    <property type="term" value="P:dTDP-rhamnose biosynthetic process"/>
    <property type="evidence" value="ECO:0007669"/>
    <property type="project" value="UniProtKB-UniPathway"/>
</dbReference>
<evidence type="ECO:0000256" key="1">
    <source>
        <dbReference type="ARBA" id="ARBA00004781"/>
    </source>
</evidence>
<accession>A0A074M9Z4</accession>
<protein>
    <recommendedName>
        <fullName evidence="4 6">dTDP-4-dehydrorhamnose reductase</fullName>
        <ecNumber evidence="3 6">1.1.1.133</ecNumber>
    </recommendedName>
</protein>
<evidence type="ECO:0000313" key="8">
    <source>
        <dbReference type="EMBL" id="KEO88628.1"/>
    </source>
</evidence>
<dbReference type="InterPro" id="IPR029903">
    <property type="entry name" value="RmlD-like-bd"/>
</dbReference>
<keyword evidence="6" id="KW-0521">NADP</keyword>
<name>A0A074M9Z4_ERYLO</name>
<gene>
    <name evidence="8" type="ORF">EH31_16870</name>
</gene>
<dbReference type="NCBIfam" id="TIGR01214">
    <property type="entry name" value="rmlD"/>
    <property type="match status" value="1"/>
</dbReference>
<dbReference type="PANTHER" id="PTHR10491">
    <property type="entry name" value="DTDP-4-DEHYDRORHAMNOSE REDUCTASE"/>
    <property type="match status" value="1"/>
</dbReference>
<dbReference type="OrthoDB" id="9803892at2"/>
<evidence type="ECO:0000256" key="5">
    <source>
        <dbReference type="ARBA" id="ARBA00048200"/>
    </source>
</evidence>
<dbReference type="Gene3D" id="3.90.25.10">
    <property type="entry name" value="UDP-galactose 4-epimerase, domain 1"/>
    <property type="match status" value="1"/>
</dbReference>
<proteinExistence type="inferred from homology"/>
<dbReference type="InterPro" id="IPR005913">
    <property type="entry name" value="dTDP_dehydrorham_reduct"/>
</dbReference>
<dbReference type="PANTHER" id="PTHR10491:SF4">
    <property type="entry name" value="METHIONINE ADENOSYLTRANSFERASE 2 SUBUNIT BETA"/>
    <property type="match status" value="1"/>
</dbReference>
<evidence type="ECO:0000313" key="9">
    <source>
        <dbReference type="Proteomes" id="UP000027647"/>
    </source>
</evidence>